<reference evidence="2" key="1">
    <citation type="journal article" date="2022" name="Int. J. Mol. Sci.">
        <title>Draft Genome of Tanacetum Coccineum: Genomic Comparison of Closely Related Tanacetum-Family Plants.</title>
        <authorList>
            <person name="Yamashiro T."/>
            <person name="Shiraishi A."/>
            <person name="Nakayama K."/>
            <person name="Satake H."/>
        </authorList>
    </citation>
    <scope>NUCLEOTIDE SEQUENCE</scope>
</reference>
<accession>A0ABQ5H9A1</accession>
<proteinExistence type="predicted"/>
<dbReference type="EMBL" id="BQNB010019360">
    <property type="protein sequence ID" value="GJT84456.1"/>
    <property type="molecule type" value="Genomic_DNA"/>
</dbReference>
<evidence type="ECO:0000256" key="1">
    <source>
        <dbReference type="SAM" id="MobiDB-lite"/>
    </source>
</evidence>
<reference evidence="2" key="2">
    <citation type="submission" date="2022-01" db="EMBL/GenBank/DDBJ databases">
        <authorList>
            <person name="Yamashiro T."/>
            <person name="Shiraishi A."/>
            <person name="Satake H."/>
            <person name="Nakayama K."/>
        </authorList>
    </citation>
    <scope>NUCLEOTIDE SEQUENCE</scope>
</reference>
<keyword evidence="3" id="KW-1185">Reference proteome</keyword>
<gene>
    <name evidence="2" type="ORF">Tco_1058798</name>
</gene>
<feature type="compositionally biased region" description="Basic and acidic residues" evidence="1">
    <location>
        <begin position="29"/>
        <end position="40"/>
    </location>
</feature>
<protein>
    <submittedName>
        <fullName evidence="2">Uncharacterized protein</fullName>
    </submittedName>
</protein>
<sequence>MAICVCEWWRSGGGQMVVAGRDARVGDGVKDHVDPEVKDDGIEDEPTTSEEKYFSSRSVSSNKAAMASLCQQHQGCRGPSARLQHQQEDGNSTSKNAAKQVCIFKTDEAYHELTLSHRADIVDRVFEQKIGLTEDIAEALASLETGVNSSMTTGIEPVYHHNTQAVPVHQQQLAYYGQPRILGSAPVVHPSQATSLSSDFSTMSLQDATWNMDTGATSHLISNARNLSTIFNKCLFLSIHVGDANFILVTNTEHSIIPSIHCPLHLHNVLVTLNIIKNLISVSQFTRDNNCTIEFDAFGFSVKDFLTRHILL</sequence>
<name>A0ABQ5H9A1_9ASTR</name>
<dbReference type="Proteomes" id="UP001151760">
    <property type="component" value="Unassembled WGS sequence"/>
</dbReference>
<evidence type="ECO:0000313" key="2">
    <source>
        <dbReference type="EMBL" id="GJT84456.1"/>
    </source>
</evidence>
<organism evidence="2 3">
    <name type="scientific">Tanacetum coccineum</name>
    <dbReference type="NCBI Taxonomy" id="301880"/>
    <lineage>
        <taxon>Eukaryota</taxon>
        <taxon>Viridiplantae</taxon>
        <taxon>Streptophyta</taxon>
        <taxon>Embryophyta</taxon>
        <taxon>Tracheophyta</taxon>
        <taxon>Spermatophyta</taxon>
        <taxon>Magnoliopsida</taxon>
        <taxon>eudicotyledons</taxon>
        <taxon>Gunneridae</taxon>
        <taxon>Pentapetalae</taxon>
        <taxon>asterids</taxon>
        <taxon>campanulids</taxon>
        <taxon>Asterales</taxon>
        <taxon>Asteraceae</taxon>
        <taxon>Asteroideae</taxon>
        <taxon>Anthemideae</taxon>
        <taxon>Anthemidinae</taxon>
        <taxon>Tanacetum</taxon>
    </lineage>
</organism>
<comment type="caution">
    <text evidence="2">The sequence shown here is derived from an EMBL/GenBank/DDBJ whole genome shotgun (WGS) entry which is preliminary data.</text>
</comment>
<feature type="region of interest" description="Disordered" evidence="1">
    <location>
        <begin position="29"/>
        <end position="57"/>
    </location>
</feature>
<feature type="region of interest" description="Disordered" evidence="1">
    <location>
        <begin position="76"/>
        <end position="96"/>
    </location>
</feature>
<evidence type="ECO:0000313" key="3">
    <source>
        <dbReference type="Proteomes" id="UP001151760"/>
    </source>
</evidence>